<sequence>MDLKHGVDGVEIAGADGYYKVIISGCKMDEHDGEIVCRAVNEHGTAESRARLTVEPIEEESRSAPTFIKDIEDQVGACGDWVR</sequence>
<evidence type="ECO:0008006" key="3">
    <source>
        <dbReference type="Google" id="ProtNLM"/>
    </source>
</evidence>
<name>A0A0D6LNM8_9BILA</name>
<dbReference type="SUPFAM" id="SSF48726">
    <property type="entry name" value="Immunoglobulin"/>
    <property type="match status" value="1"/>
</dbReference>
<reference evidence="1 2" key="1">
    <citation type="submission" date="2013-05" db="EMBL/GenBank/DDBJ databases">
        <title>Draft genome of the parasitic nematode Anyclostoma ceylanicum.</title>
        <authorList>
            <person name="Mitreva M."/>
        </authorList>
    </citation>
    <scope>NUCLEOTIDE SEQUENCE [LARGE SCALE GENOMIC DNA]</scope>
</reference>
<dbReference type="InterPro" id="IPR013783">
    <property type="entry name" value="Ig-like_fold"/>
</dbReference>
<dbReference type="EMBL" id="KE124975">
    <property type="protein sequence ID" value="EPB73690.1"/>
    <property type="molecule type" value="Genomic_DNA"/>
</dbReference>
<dbReference type="Proteomes" id="UP000054495">
    <property type="component" value="Unassembled WGS sequence"/>
</dbReference>
<gene>
    <name evidence="1" type="ORF">ANCCEY_07204</name>
</gene>
<dbReference type="Gene3D" id="2.60.40.10">
    <property type="entry name" value="Immunoglobulins"/>
    <property type="match status" value="1"/>
</dbReference>
<organism evidence="1 2">
    <name type="scientific">Ancylostoma ceylanicum</name>
    <dbReference type="NCBI Taxonomy" id="53326"/>
    <lineage>
        <taxon>Eukaryota</taxon>
        <taxon>Metazoa</taxon>
        <taxon>Ecdysozoa</taxon>
        <taxon>Nematoda</taxon>
        <taxon>Chromadorea</taxon>
        <taxon>Rhabditida</taxon>
        <taxon>Rhabditina</taxon>
        <taxon>Rhabditomorpha</taxon>
        <taxon>Strongyloidea</taxon>
        <taxon>Ancylostomatidae</taxon>
        <taxon>Ancylostomatinae</taxon>
        <taxon>Ancylostoma</taxon>
    </lineage>
</organism>
<dbReference type="AlphaFoldDB" id="A0A0D6LNM8"/>
<evidence type="ECO:0000313" key="2">
    <source>
        <dbReference type="Proteomes" id="UP000054495"/>
    </source>
</evidence>
<proteinExistence type="predicted"/>
<evidence type="ECO:0000313" key="1">
    <source>
        <dbReference type="EMBL" id="EPB73690.1"/>
    </source>
</evidence>
<accession>A0A0D6LNM8</accession>
<keyword evidence="2" id="KW-1185">Reference proteome</keyword>
<protein>
    <recommendedName>
        <fullName evidence="3">Immunoglobulin I-set domain-containing protein</fullName>
    </recommendedName>
</protein>
<dbReference type="InterPro" id="IPR036179">
    <property type="entry name" value="Ig-like_dom_sf"/>
</dbReference>